<dbReference type="EMBL" id="GL732582">
    <property type="protein sequence ID" value="EFX74544.1"/>
    <property type="molecule type" value="Genomic_DNA"/>
</dbReference>
<dbReference type="Proteomes" id="UP000000305">
    <property type="component" value="Unassembled WGS sequence"/>
</dbReference>
<reference evidence="1 2" key="1">
    <citation type="journal article" date="2011" name="Science">
        <title>The ecoresponsive genome of Daphnia pulex.</title>
        <authorList>
            <person name="Colbourne J.K."/>
            <person name="Pfrender M.E."/>
            <person name="Gilbert D."/>
            <person name="Thomas W.K."/>
            <person name="Tucker A."/>
            <person name="Oakley T.H."/>
            <person name="Tokishita S."/>
            <person name="Aerts A."/>
            <person name="Arnold G.J."/>
            <person name="Basu M.K."/>
            <person name="Bauer D.J."/>
            <person name="Caceres C.E."/>
            <person name="Carmel L."/>
            <person name="Casola C."/>
            <person name="Choi J.H."/>
            <person name="Detter J.C."/>
            <person name="Dong Q."/>
            <person name="Dusheyko S."/>
            <person name="Eads B.D."/>
            <person name="Frohlich T."/>
            <person name="Geiler-Samerotte K.A."/>
            <person name="Gerlach D."/>
            <person name="Hatcher P."/>
            <person name="Jogdeo S."/>
            <person name="Krijgsveld J."/>
            <person name="Kriventseva E.V."/>
            <person name="Kultz D."/>
            <person name="Laforsch C."/>
            <person name="Lindquist E."/>
            <person name="Lopez J."/>
            <person name="Manak J.R."/>
            <person name="Muller J."/>
            <person name="Pangilinan J."/>
            <person name="Patwardhan R.P."/>
            <person name="Pitluck S."/>
            <person name="Pritham E.J."/>
            <person name="Rechtsteiner A."/>
            <person name="Rho M."/>
            <person name="Rogozin I.B."/>
            <person name="Sakarya O."/>
            <person name="Salamov A."/>
            <person name="Schaack S."/>
            <person name="Shapiro H."/>
            <person name="Shiga Y."/>
            <person name="Skalitzky C."/>
            <person name="Smith Z."/>
            <person name="Souvorov A."/>
            <person name="Sung W."/>
            <person name="Tang Z."/>
            <person name="Tsuchiya D."/>
            <person name="Tu H."/>
            <person name="Vos H."/>
            <person name="Wang M."/>
            <person name="Wolf Y.I."/>
            <person name="Yamagata H."/>
            <person name="Yamada T."/>
            <person name="Ye Y."/>
            <person name="Shaw J.R."/>
            <person name="Andrews J."/>
            <person name="Crease T.J."/>
            <person name="Tang H."/>
            <person name="Lucas S.M."/>
            <person name="Robertson H.M."/>
            <person name="Bork P."/>
            <person name="Koonin E.V."/>
            <person name="Zdobnov E.M."/>
            <person name="Grigoriev I.V."/>
            <person name="Lynch M."/>
            <person name="Boore J.L."/>
        </authorList>
    </citation>
    <scope>NUCLEOTIDE SEQUENCE [LARGE SCALE GENOMIC DNA]</scope>
</reference>
<keyword evidence="2" id="KW-1185">Reference proteome</keyword>
<accession>E9H0Z7</accession>
<dbReference type="AlphaFoldDB" id="E9H0Z7"/>
<evidence type="ECO:0000313" key="1">
    <source>
        <dbReference type="EMBL" id="EFX74544.1"/>
    </source>
</evidence>
<dbReference type="KEGG" id="dpx:DAPPUDRAFT_307187"/>
<dbReference type="HOGENOM" id="CLU_2657004_0_0_1"/>
<organism evidence="1 2">
    <name type="scientific">Daphnia pulex</name>
    <name type="common">Water flea</name>
    <dbReference type="NCBI Taxonomy" id="6669"/>
    <lineage>
        <taxon>Eukaryota</taxon>
        <taxon>Metazoa</taxon>
        <taxon>Ecdysozoa</taxon>
        <taxon>Arthropoda</taxon>
        <taxon>Crustacea</taxon>
        <taxon>Branchiopoda</taxon>
        <taxon>Diplostraca</taxon>
        <taxon>Cladocera</taxon>
        <taxon>Anomopoda</taxon>
        <taxon>Daphniidae</taxon>
        <taxon>Daphnia</taxon>
    </lineage>
</organism>
<evidence type="ECO:0000313" key="2">
    <source>
        <dbReference type="Proteomes" id="UP000000305"/>
    </source>
</evidence>
<gene>
    <name evidence="1" type="ORF">DAPPUDRAFT_307187</name>
</gene>
<protein>
    <submittedName>
        <fullName evidence="1">Uncharacterized protein</fullName>
    </submittedName>
</protein>
<sequence length="76" mass="8406">MCCGQSFLFLSGWSGSQPSGLQSSQSRVETLSVKSSGGIHPLIITCKNKTRSYRRYAQEIAMISTTVLIFVISFRK</sequence>
<name>E9H0Z7_DAPPU</name>
<dbReference type="InParanoid" id="E9H0Z7"/>
<proteinExistence type="predicted"/>